<dbReference type="GO" id="GO:0032435">
    <property type="term" value="P:negative regulation of proteasomal ubiquitin-dependent protein catabolic process"/>
    <property type="evidence" value="ECO:0007669"/>
    <property type="project" value="TreeGrafter"/>
</dbReference>
<dbReference type="PANTHER" id="PTHR46340">
    <property type="entry name" value="UBX DOMAIN-CONTAINING PROTEIN 1"/>
    <property type="match status" value="1"/>
</dbReference>
<dbReference type="GO" id="GO:1903094">
    <property type="term" value="P:negative regulation of protein K48-linked deubiquitination"/>
    <property type="evidence" value="ECO:0007669"/>
    <property type="project" value="TreeGrafter"/>
</dbReference>
<dbReference type="Gene3D" id="3.10.20.90">
    <property type="entry name" value="Phosphatidylinositol 3-kinase Catalytic Subunit, Chain A, domain 1"/>
    <property type="match status" value="1"/>
</dbReference>
<evidence type="ECO:0000256" key="1">
    <source>
        <dbReference type="ARBA" id="ARBA00004496"/>
    </source>
</evidence>
<reference evidence="5" key="1">
    <citation type="submission" date="2020-11" db="EMBL/GenBank/DDBJ databases">
        <authorList>
            <person name="Tran Van P."/>
        </authorList>
    </citation>
    <scope>NUCLEOTIDE SEQUENCE</scope>
</reference>
<name>A0A7R8W794_9CRUS</name>
<dbReference type="AlphaFoldDB" id="A0A7R8W794"/>
<dbReference type="Pfam" id="PF22562">
    <property type="entry name" value="UBA_7"/>
    <property type="match status" value="1"/>
</dbReference>
<dbReference type="SUPFAM" id="SSF46934">
    <property type="entry name" value="UBA-like"/>
    <property type="match status" value="1"/>
</dbReference>
<dbReference type="GO" id="GO:0005634">
    <property type="term" value="C:nucleus"/>
    <property type="evidence" value="ECO:0007669"/>
    <property type="project" value="TreeGrafter"/>
</dbReference>
<dbReference type="EMBL" id="OB660503">
    <property type="protein sequence ID" value="CAD7225110.1"/>
    <property type="molecule type" value="Genomic_DNA"/>
</dbReference>
<accession>A0A7R8W794</accession>
<dbReference type="PANTHER" id="PTHR46340:SF1">
    <property type="entry name" value="UBX DOMAIN-CONTAINING PROTEIN 1"/>
    <property type="match status" value="1"/>
</dbReference>
<dbReference type="InterPro" id="IPR009060">
    <property type="entry name" value="UBA-like_sf"/>
</dbReference>
<dbReference type="Pfam" id="PF00789">
    <property type="entry name" value="UBX"/>
    <property type="match status" value="1"/>
</dbReference>
<dbReference type="InterPro" id="IPR029071">
    <property type="entry name" value="Ubiquitin-like_domsf"/>
</dbReference>
<feature type="compositionally biased region" description="Polar residues" evidence="4">
    <location>
        <begin position="209"/>
        <end position="223"/>
    </location>
</feature>
<evidence type="ECO:0000256" key="4">
    <source>
        <dbReference type="SAM" id="MobiDB-lite"/>
    </source>
</evidence>
<dbReference type="GO" id="GO:0031397">
    <property type="term" value="P:negative regulation of protein ubiquitination"/>
    <property type="evidence" value="ECO:0007669"/>
    <property type="project" value="TreeGrafter"/>
</dbReference>
<dbReference type="InterPro" id="IPR015940">
    <property type="entry name" value="UBA"/>
</dbReference>
<dbReference type="SMART" id="SM00166">
    <property type="entry name" value="UBX"/>
    <property type="match status" value="1"/>
</dbReference>
<feature type="region of interest" description="Disordered" evidence="4">
    <location>
        <begin position="203"/>
        <end position="236"/>
    </location>
</feature>
<feature type="region of interest" description="Disordered" evidence="4">
    <location>
        <begin position="48"/>
        <end position="77"/>
    </location>
</feature>
<evidence type="ECO:0000256" key="3">
    <source>
        <dbReference type="ARBA" id="ARBA00023054"/>
    </source>
</evidence>
<dbReference type="Gene3D" id="1.10.8.10">
    <property type="entry name" value="DNA helicase RuvA subunit, C-terminal domain"/>
    <property type="match status" value="1"/>
</dbReference>
<comment type="subcellular location">
    <subcellularLocation>
        <location evidence="1">Cytoplasm</location>
    </subcellularLocation>
</comment>
<keyword evidence="3" id="KW-0175">Coiled coil</keyword>
<dbReference type="PROSITE" id="PS50033">
    <property type="entry name" value="UBX"/>
    <property type="match status" value="1"/>
</dbReference>
<evidence type="ECO:0000313" key="5">
    <source>
        <dbReference type="EMBL" id="CAD7225110.1"/>
    </source>
</evidence>
<dbReference type="GO" id="GO:0005737">
    <property type="term" value="C:cytoplasm"/>
    <property type="evidence" value="ECO:0007669"/>
    <property type="project" value="UniProtKB-SubCell"/>
</dbReference>
<dbReference type="PROSITE" id="PS00028">
    <property type="entry name" value="ZINC_FINGER_C2H2_1"/>
    <property type="match status" value="1"/>
</dbReference>
<protein>
    <submittedName>
        <fullName evidence="5">Uncharacterized protein</fullName>
    </submittedName>
</protein>
<dbReference type="PROSITE" id="PS50030">
    <property type="entry name" value="UBA"/>
    <property type="match status" value="1"/>
</dbReference>
<gene>
    <name evidence="5" type="ORF">CTOB1V02_LOCUS3057</name>
</gene>
<evidence type="ECO:0000256" key="2">
    <source>
        <dbReference type="ARBA" id="ARBA00022490"/>
    </source>
</evidence>
<dbReference type="PROSITE" id="PS50157">
    <property type="entry name" value="ZINC_FINGER_C2H2_2"/>
    <property type="match status" value="1"/>
</dbReference>
<proteinExistence type="predicted"/>
<dbReference type="SUPFAM" id="SSF54236">
    <property type="entry name" value="Ubiquitin-like"/>
    <property type="match status" value="1"/>
</dbReference>
<dbReference type="InterPro" id="IPR001012">
    <property type="entry name" value="UBX_dom"/>
</dbReference>
<dbReference type="InterPro" id="IPR013087">
    <property type="entry name" value="Znf_C2H2_type"/>
</dbReference>
<organism evidence="5">
    <name type="scientific">Cyprideis torosa</name>
    <dbReference type="NCBI Taxonomy" id="163714"/>
    <lineage>
        <taxon>Eukaryota</taxon>
        <taxon>Metazoa</taxon>
        <taxon>Ecdysozoa</taxon>
        <taxon>Arthropoda</taxon>
        <taxon>Crustacea</taxon>
        <taxon>Oligostraca</taxon>
        <taxon>Ostracoda</taxon>
        <taxon>Podocopa</taxon>
        <taxon>Podocopida</taxon>
        <taxon>Cytherocopina</taxon>
        <taxon>Cytheroidea</taxon>
        <taxon>Cytherideidae</taxon>
        <taxon>Cyprideis</taxon>
    </lineage>
</organism>
<dbReference type="OrthoDB" id="10254930at2759"/>
<keyword evidence="2" id="KW-0963">Cytoplasm</keyword>
<dbReference type="GO" id="GO:0036435">
    <property type="term" value="F:K48-linked polyubiquitin modification-dependent protein binding"/>
    <property type="evidence" value="ECO:0007669"/>
    <property type="project" value="TreeGrafter"/>
</dbReference>
<sequence>MGDFAENLNILTDVMGFNADLSRKALKEGGGSVEGAVTWIEEHPNALASASAEATAPLKKTSPDSENVPEQANGAEAPKSIKCDECGKLFSDMTYVELHSHKTGHSAFSESTEEKAPLTPEEKARQMALLEQKLAEKKAARLRQEAEAEKLREINRIKQGKETAEAKRRHQEMEAKRIADELRRQKMEEAEAKRRVLAQIEEDKRRRQAATQQDQSTTPAQTSPPRAEKVPAAPAPAVHKYDTTRIQIRLDDGTVLQHTFNASEELAAVRLFIQTKRPELLEKEFVLLSTFPRRTYENEDWMKPLSVLGLVPSASLILRQKPTAM</sequence>